<dbReference type="Pfam" id="PF07914">
    <property type="entry name" value="DUF1679"/>
    <property type="match status" value="2"/>
</dbReference>
<dbReference type="SUPFAM" id="SSF56112">
    <property type="entry name" value="Protein kinase-like (PK-like)"/>
    <property type="match status" value="2"/>
</dbReference>
<dbReference type="OMA" id="WINVEEG"/>
<feature type="domain" description="CHK kinase-like" evidence="1">
    <location>
        <begin position="569"/>
        <end position="756"/>
    </location>
</feature>
<dbReference type="WBParaSite" id="HCON_00155240-00002">
    <property type="protein sequence ID" value="HCON_00155240-00002"/>
    <property type="gene ID" value="HCON_00155240"/>
</dbReference>
<dbReference type="InterPro" id="IPR011009">
    <property type="entry name" value="Kinase-like_dom_sf"/>
</dbReference>
<organism evidence="2 3">
    <name type="scientific">Haemonchus contortus</name>
    <name type="common">Barber pole worm</name>
    <dbReference type="NCBI Taxonomy" id="6289"/>
    <lineage>
        <taxon>Eukaryota</taxon>
        <taxon>Metazoa</taxon>
        <taxon>Ecdysozoa</taxon>
        <taxon>Nematoda</taxon>
        <taxon>Chromadorea</taxon>
        <taxon>Rhabditida</taxon>
        <taxon>Rhabditina</taxon>
        <taxon>Rhabditomorpha</taxon>
        <taxon>Strongyloidea</taxon>
        <taxon>Trichostrongylidae</taxon>
        <taxon>Haemonchus</taxon>
    </lineage>
</organism>
<dbReference type="SMART" id="SM00587">
    <property type="entry name" value="CHK"/>
    <property type="match status" value="2"/>
</dbReference>
<evidence type="ECO:0000259" key="1">
    <source>
        <dbReference type="SMART" id="SM00587"/>
    </source>
</evidence>
<protein>
    <submittedName>
        <fullName evidence="3">CHK domain-containing protein</fullName>
    </submittedName>
</protein>
<dbReference type="PANTHER" id="PTHR23020">
    <property type="entry name" value="UNCHARACTERIZED NUCLEAR HORMONE RECEPTOR-RELATED"/>
    <property type="match status" value="1"/>
</dbReference>
<reference evidence="3" key="1">
    <citation type="submission" date="2020-12" db="UniProtKB">
        <authorList>
            <consortium name="WormBaseParasite"/>
        </authorList>
    </citation>
    <scope>IDENTIFICATION</scope>
    <source>
        <strain evidence="3">MHco3</strain>
    </source>
</reference>
<evidence type="ECO:0000313" key="2">
    <source>
        <dbReference type="Proteomes" id="UP000025227"/>
    </source>
</evidence>
<dbReference type="InterPro" id="IPR012877">
    <property type="entry name" value="Dhs-27"/>
</dbReference>
<feature type="domain" description="CHK kinase-like" evidence="1">
    <location>
        <begin position="153"/>
        <end position="340"/>
    </location>
</feature>
<dbReference type="Gene3D" id="3.90.1200.10">
    <property type="match status" value="2"/>
</dbReference>
<dbReference type="OrthoDB" id="5915577at2759"/>
<proteinExistence type="predicted"/>
<dbReference type="InterPro" id="IPR052961">
    <property type="entry name" value="Oxido-Kinase-like_Enzymes"/>
</dbReference>
<dbReference type="Proteomes" id="UP000025227">
    <property type="component" value="Unplaced"/>
</dbReference>
<name>A0A7I4YZP3_HAECO</name>
<accession>A0A7I4YZP3</accession>
<dbReference type="AlphaFoldDB" id="A0A7I4YZP3"/>
<sequence length="836" mass="96632">MNLYTPGDGLFRTHVTLEDIEQDLRQAFGTTASFGANMSAEDIGENKGYMSKIILVKPDWQPLEKGLPQKVLVKIPTQLVMQKFQEDVALGSNRTNRFKDQDFRSRFELNQKRCHNAEAAVYEHLAKVPDGKLFHPKAYCMRKFTESNPGKGYIAMEFLENIKEVQIFENISIEQIKQILRFKAVLEASSLDISSEDRKNFVENPFENVWSVMYKDELISNVTARFRTFNGGTLAKRAGRLTEIIDSMVDIQWADHLADKLGMERVLCHGDLWSMNILWKQDGEQLKLATLVDYQVAHFGCTATDLVRLFSATLSGKDRRAHWEDLLEEYYGYVKKEIGDRKMPYTIEQLKEAFRQFFPMGAYLIVPAIVPLFEMACGTHAEDWKKEIVTEKCGCLLDDMFFYHDRNMKIKESRVAMNLYTAGEGLFDTHVTWDDIEADMQNELRTVASFGPNKSVKDVGEGNGFMSKILLIEPDWQNKDKELPKKFLAKILTQLAIQKLSTKVAEQSKIDNHFADPEFMVKFEEIEKRCHNAEVTAYSHLIKIPKVKITVPEIYCMKKFSESNPAKGYILMEYLDNIKGIHIFENISIKEVREILHYLAVIEASSLRIPKEERAGFIDEPFKTVFGAMLEDEVMDRIYSMFHSLDKGKLADIADRLKEIKSEMVDIQAIESLSEQLGMERVLCHGDLWSMNILWRQSGDEHHLAALVDYQIAHFGCPATDLVRMFSACLSGKDRREHWEELLECFYGYLEEEVGTRKMPYTLEQLKEAYRRFFPVGAFLIVPLIGPLFECVFKNPDEEMKKKCLATIMEKTECILDDMLHFHERNIKIKRGEMIH</sequence>
<dbReference type="InterPro" id="IPR015897">
    <property type="entry name" value="CHK_kinase-like"/>
</dbReference>
<keyword evidence="2" id="KW-1185">Reference proteome</keyword>
<evidence type="ECO:0000313" key="3">
    <source>
        <dbReference type="WBParaSite" id="HCON_00155240-00002"/>
    </source>
</evidence>
<dbReference type="PANTHER" id="PTHR23020:SF8">
    <property type="entry name" value="CHK KINASE-LIKE DOMAIN-CONTAINING PROTEIN"/>
    <property type="match status" value="1"/>
</dbReference>